<comment type="subcellular location">
    <subcellularLocation>
        <location evidence="1">Nucleus</location>
    </subcellularLocation>
</comment>
<dbReference type="GO" id="GO:0000123">
    <property type="term" value="C:histone acetyltransferase complex"/>
    <property type="evidence" value="ECO:0007669"/>
    <property type="project" value="EnsemblFungi"/>
</dbReference>
<dbReference type="Proteomes" id="UP000054886">
    <property type="component" value="Unassembled WGS sequence"/>
</dbReference>
<feature type="repeat" description="WD" evidence="6">
    <location>
        <begin position="175"/>
        <end position="209"/>
    </location>
</feature>
<dbReference type="PROSITE" id="PS50082">
    <property type="entry name" value="WD_REPEATS_2"/>
    <property type="match status" value="3"/>
</dbReference>
<name>A0A0W0DEL7_CANGB</name>
<dbReference type="SMART" id="SM00320">
    <property type="entry name" value="WD40"/>
    <property type="match status" value="6"/>
</dbReference>
<dbReference type="GO" id="GO:0005737">
    <property type="term" value="C:cytoplasm"/>
    <property type="evidence" value="ECO:0007669"/>
    <property type="project" value="EnsemblFungi"/>
</dbReference>
<dbReference type="InterPro" id="IPR015943">
    <property type="entry name" value="WD40/YVTN_repeat-like_dom_sf"/>
</dbReference>
<evidence type="ECO:0000256" key="4">
    <source>
        <dbReference type="ARBA" id="ARBA00022853"/>
    </source>
</evidence>
<dbReference type="PANTHER" id="PTHR22850">
    <property type="entry name" value="WD40 REPEAT FAMILY"/>
    <property type="match status" value="1"/>
</dbReference>
<organism evidence="8 9">
    <name type="scientific">Candida glabrata</name>
    <name type="common">Yeast</name>
    <name type="synonym">Torulopsis glabrata</name>
    <dbReference type="NCBI Taxonomy" id="5478"/>
    <lineage>
        <taxon>Eukaryota</taxon>
        <taxon>Fungi</taxon>
        <taxon>Dikarya</taxon>
        <taxon>Ascomycota</taxon>
        <taxon>Saccharomycotina</taxon>
        <taxon>Saccharomycetes</taxon>
        <taxon>Saccharomycetales</taxon>
        <taxon>Saccharomycetaceae</taxon>
        <taxon>Nakaseomyces</taxon>
    </lineage>
</organism>
<keyword evidence="5" id="KW-0539">Nucleus</keyword>
<dbReference type="GO" id="GO:0000781">
    <property type="term" value="C:chromosome, telomeric region"/>
    <property type="evidence" value="ECO:0007669"/>
    <property type="project" value="GOC"/>
</dbReference>
<evidence type="ECO:0000313" key="9">
    <source>
        <dbReference type="Proteomes" id="UP000054886"/>
    </source>
</evidence>
<dbReference type="GO" id="GO:0042393">
    <property type="term" value="F:histone binding"/>
    <property type="evidence" value="ECO:0007669"/>
    <property type="project" value="EnsemblFungi"/>
</dbReference>
<dbReference type="Gene3D" id="2.130.10.10">
    <property type="entry name" value="YVTN repeat-like/Quinoprotein amine dehydrogenase"/>
    <property type="match status" value="1"/>
</dbReference>
<dbReference type="InterPro" id="IPR022052">
    <property type="entry name" value="Histone-bd_RBBP4-like_N"/>
</dbReference>
<dbReference type="SUPFAM" id="SSF50978">
    <property type="entry name" value="WD40 repeat-like"/>
    <property type="match status" value="1"/>
</dbReference>
<gene>
    <name evidence="8" type="ORF">AO440_000313</name>
</gene>
<evidence type="ECO:0000313" key="8">
    <source>
        <dbReference type="EMBL" id="KTB03486.1"/>
    </source>
</evidence>
<keyword evidence="4" id="KW-0156">Chromatin regulator</keyword>
<feature type="domain" description="Histone-binding protein RBBP4-like N-terminal" evidence="7">
    <location>
        <begin position="32"/>
        <end position="99"/>
    </location>
</feature>
<dbReference type="VEuPathDB" id="FungiDB:B1J91_B03575g"/>
<evidence type="ECO:0000256" key="3">
    <source>
        <dbReference type="ARBA" id="ARBA00022737"/>
    </source>
</evidence>
<dbReference type="VEuPathDB" id="FungiDB:GVI51_B03465"/>
<dbReference type="VEuPathDB" id="FungiDB:GWK60_B03399"/>
<evidence type="ECO:0000256" key="1">
    <source>
        <dbReference type="ARBA" id="ARBA00004123"/>
    </source>
</evidence>
<dbReference type="Pfam" id="PF12265">
    <property type="entry name" value="CAF1C_H4-bd"/>
    <property type="match status" value="1"/>
</dbReference>
<keyword evidence="8" id="KW-0808">Transferase</keyword>
<dbReference type="InterPro" id="IPR001680">
    <property type="entry name" value="WD40_rpt"/>
</dbReference>
<dbReference type="PROSITE" id="PS50294">
    <property type="entry name" value="WD_REPEATS_REGION"/>
    <property type="match status" value="3"/>
</dbReference>
<keyword evidence="3" id="KW-0677">Repeat</keyword>
<evidence type="ECO:0000256" key="5">
    <source>
        <dbReference type="ARBA" id="ARBA00023242"/>
    </source>
</evidence>
<evidence type="ECO:0000256" key="2">
    <source>
        <dbReference type="ARBA" id="ARBA00022574"/>
    </source>
</evidence>
<dbReference type="PROSITE" id="PS00678">
    <property type="entry name" value="WD_REPEATS_1"/>
    <property type="match status" value="2"/>
</dbReference>
<feature type="repeat" description="WD" evidence="6">
    <location>
        <begin position="309"/>
        <end position="351"/>
    </location>
</feature>
<accession>A0A0W0DEL7</accession>
<evidence type="ECO:0000259" key="7">
    <source>
        <dbReference type="Pfam" id="PF12265"/>
    </source>
</evidence>
<dbReference type="InterPro" id="IPR019775">
    <property type="entry name" value="WD40_repeat_CS"/>
</dbReference>
<dbReference type="GO" id="GO:0031509">
    <property type="term" value="P:subtelomeric heterochromatin formation"/>
    <property type="evidence" value="ECO:0007669"/>
    <property type="project" value="EnsemblFungi"/>
</dbReference>
<proteinExistence type="predicted"/>
<dbReference type="InterPro" id="IPR050459">
    <property type="entry name" value="WD_repeat_RBAP46/RBAP48/MSI1"/>
</dbReference>
<dbReference type="Pfam" id="PF00400">
    <property type="entry name" value="WD40"/>
    <property type="match status" value="4"/>
</dbReference>
<dbReference type="InterPro" id="IPR036322">
    <property type="entry name" value="WD40_repeat_dom_sf"/>
</dbReference>
<dbReference type="AlphaFoldDB" id="A0A0W0DEL7"/>
<dbReference type="GO" id="GO:0005634">
    <property type="term" value="C:nucleus"/>
    <property type="evidence" value="ECO:0007669"/>
    <property type="project" value="UniProtKB-SubCell"/>
</dbReference>
<reference evidence="8 9" key="1">
    <citation type="submission" date="2015-10" db="EMBL/GenBank/DDBJ databases">
        <title>Draft genomes sequences of Candida glabrata isolates 1A, 1B, 2A, 2B, 3A and 3B.</title>
        <authorList>
            <person name="Haavelsrud O.E."/>
            <person name="Gaustad P."/>
        </authorList>
    </citation>
    <scope>NUCLEOTIDE SEQUENCE [LARGE SCALE GENOMIC DNA]</scope>
    <source>
        <strain evidence="8">910700640</strain>
    </source>
</reference>
<feature type="repeat" description="WD" evidence="6">
    <location>
        <begin position="366"/>
        <end position="399"/>
    </location>
</feature>
<protein>
    <submittedName>
        <fullName evidence="8">Histone acetyltransferase type B subunit 2</fullName>
    </submittedName>
</protein>
<keyword evidence="2 6" id="KW-0853">WD repeat</keyword>
<comment type="caution">
    <text evidence="8">The sequence shown here is derived from an EMBL/GenBank/DDBJ whole genome shotgun (WGS) entry which is preliminary data.</text>
</comment>
<evidence type="ECO:0000256" key="6">
    <source>
        <dbReference type="PROSITE-ProRule" id="PRU00221"/>
    </source>
</evidence>
<sequence length="419" mass="46911">MSVQLDPSALQKMAEVAAAAEQQSNEPMTVDEEYELWKSNVPMLYDFVSETRLTWPTLTVEWLPQKNLVAARTRQQLILGTHTSGEEQNYLKIGAVDLPVEVTENSKKDREIDEEDEDMVVSNVKIVKKFPHDGEITRARYMPQDDNIIATINGEGKIFIYDRSKNGVDALLSTLEYHTENGYGLAFNANEKYSLLSGSDDSNIALWDIGNFEKNIKPTITFEDAHTDIINDVKWHSSEAHIFGSVSEDSTTKLFDKRSSQIIHTINTKKPYNTLAFSPFSSNLFAAAGTDNLVYLYDIRDVSNPLYAMTGHEDAVTAIEFDPNNDGILYSSGSDRRTIVWDLQEIGAEQTQDEIEDGSPEVLMIHAGHKTSINDIAVNPNINWLVASAEEDNIVQIWKCSSNIPRIGGEPEVDLSILD</sequence>
<dbReference type="EMBL" id="LLZZ01000119">
    <property type="protein sequence ID" value="KTB03486.1"/>
    <property type="molecule type" value="Genomic_DNA"/>
</dbReference>
<dbReference type="GO" id="GO:0004402">
    <property type="term" value="F:histone acetyltransferase activity"/>
    <property type="evidence" value="ECO:0007669"/>
    <property type="project" value="EnsemblFungi"/>
</dbReference>
<dbReference type="VEuPathDB" id="FungiDB:CAGL0B03575g"/>